<dbReference type="EMBL" id="GBRH01280487">
    <property type="protein sequence ID" value="JAD17408.1"/>
    <property type="molecule type" value="Transcribed_RNA"/>
</dbReference>
<evidence type="ECO:0000313" key="1">
    <source>
        <dbReference type="EMBL" id="JAD17408.1"/>
    </source>
</evidence>
<organism evidence="1">
    <name type="scientific">Arundo donax</name>
    <name type="common">Giant reed</name>
    <name type="synonym">Donax arundinaceus</name>
    <dbReference type="NCBI Taxonomy" id="35708"/>
    <lineage>
        <taxon>Eukaryota</taxon>
        <taxon>Viridiplantae</taxon>
        <taxon>Streptophyta</taxon>
        <taxon>Embryophyta</taxon>
        <taxon>Tracheophyta</taxon>
        <taxon>Spermatophyta</taxon>
        <taxon>Magnoliopsida</taxon>
        <taxon>Liliopsida</taxon>
        <taxon>Poales</taxon>
        <taxon>Poaceae</taxon>
        <taxon>PACMAD clade</taxon>
        <taxon>Arundinoideae</taxon>
        <taxon>Arundineae</taxon>
        <taxon>Arundo</taxon>
    </lineage>
</organism>
<protein>
    <submittedName>
        <fullName evidence="1">Uncharacterized protein</fullName>
    </submittedName>
</protein>
<name>A0A0A9PK92_ARUDO</name>
<reference evidence="1" key="1">
    <citation type="submission" date="2014-09" db="EMBL/GenBank/DDBJ databases">
        <authorList>
            <person name="Magalhaes I.L.F."/>
            <person name="Oliveira U."/>
            <person name="Santos F.R."/>
            <person name="Vidigal T.H.D.A."/>
            <person name="Brescovit A.D."/>
            <person name="Santos A.J."/>
        </authorList>
    </citation>
    <scope>NUCLEOTIDE SEQUENCE</scope>
    <source>
        <tissue evidence="1">Shoot tissue taken approximately 20 cm above the soil surface</tissue>
    </source>
</reference>
<proteinExistence type="predicted"/>
<reference evidence="1" key="2">
    <citation type="journal article" date="2015" name="Data Brief">
        <title>Shoot transcriptome of the giant reed, Arundo donax.</title>
        <authorList>
            <person name="Barrero R.A."/>
            <person name="Guerrero F.D."/>
            <person name="Moolhuijzen P."/>
            <person name="Goolsby J.A."/>
            <person name="Tidwell J."/>
            <person name="Bellgard S.E."/>
            <person name="Bellgard M.I."/>
        </authorList>
    </citation>
    <scope>NUCLEOTIDE SEQUENCE</scope>
    <source>
        <tissue evidence="1">Shoot tissue taken approximately 20 cm above the soil surface</tissue>
    </source>
</reference>
<sequence>MTCVFDAFQVKNKKKETKKTRGPTNRCSNHDSHHTRPTTVVQTHARYYVVVAK</sequence>
<accession>A0A0A9PK92</accession>
<dbReference type="AlphaFoldDB" id="A0A0A9PK92"/>